<comment type="cofactor">
    <cofactor evidence="3">
        <name>Co(2+)</name>
        <dbReference type="ChEBI" id="CHEBI:48828"/>
    </cofactor>
</comment>
<evidence type="ECO:0000256" key="9">
    <source>
        <dbReference type="ARBA" id="ARBA00023235"/>
    </source>
</evidence>
<sequence>MTAKTYKSIISPSLLSCDLANLEKDAKEMMEMGCEWLHMDIMDGHFVPNLTFGPPVISSLRKAHKDAFIDCHLMVTEPAKWVAPLQKAGASNFTFHIESEMPEGGPKAMIKMVKDAGMKVGIVIKPKTPIEEVFPYVDDIDLVLIMTVEPGFSGQKFMPDVMPKVKALREKAPDLNIQVDGGLSPTTIDSAAEAGANVIVAASAIFGSDDRQGVINSLRAGVDKQIQS</sequence>
<evidence type="ECO:0000256" key="2">
    <source>
        <dbReference type="ARBA" id="ARBA00001936"/>
    </source>
</evidence>
<gene>
    <name evidence="14" type="ORF">SEMRO_1514_G278890.1</name>
</gene>
<dbReference type="EC" id="5.1.3.1" evidence="7 10"/>
<dbReference type="SUPFAM" id="SSF51366">
    <property type="entry name" value="Ribulose-phoshate binding barrel"/>
    <property type="match status" value="1"/>
</dbReference>
<dbReference type="EMBL" id="CAICTM010001512">
    <property type="protein sequence ID" value="CAB9524258.1"/>
    <property type="molecule type" value="Genomic_DNA"/>
</dbReference>
<evidence type="ECO:0000256" key="8">
    <source>
        <dbReference type="ARBA" id="ARBA00022723"/>
    </source>
</evidence>
<keyword evidence="10" id="KW-0119">Carbohydrate metabolism</keyword>
<name>A0A9N8HR24_9STRA</name>
<dbReference type="GO" id="GO:0005975">
    <property type="term" value="P:carbohydrate metabolic process"/>
    <property type="evidence" value="ECO:0007669"/>
    <property type="project" value="InterPro"/>
</dbReference>
<feature type="binding site" evidence="13">
    <location>
        <begin position="151"/>
        <end position="154"/>
    </location>
    <ligand>
        <name>substrate</name>
    </ligand>
</feature>
<dbReference type="PIRSF" id="PIRSF001461">
    <property type="entry name" value="RPE"/>
    <property type="match status" value="1"/>
</dbReference>
<feature type="binding site" evidence="13">
    <location>
        <begin position="202"/>
        <end position="203"/>
    </location>
    <ligand>
        <name>substrate</name>
    </ligand>
</feature>
<dbReference type="PANTHER" id="PTHR11749">
    <property type="entry name" value="RIBULOSE-5-PHOSPHATE-3-EPIMERASE"/>
    <property type="match status" value="1"/>
</dbReference>
<feature type="binding site" evidence="12">
    <location>
        <position position="40"/>
    </location>
    <ligand>
        <name>a divalent metal cation</name>
        <dbReference type="ChEBI" id="CHEBI:60240"/>
    </ligand>
</feature>
<accession>A0A9N8HR24</accession>
<feature type="binding site" evidence="12">
    <location>
        <position position="72"/>
    </location>
    <ligand>
        <name>a divalent metal cation</name>
        <dbReference type="ChEBI" id="CHEBI:60240"/>
    </ligand>
</feature>
<reference evidence="14" key="1">
    <citation type="submission" date="2020-06" db="EMBL/GenBank/DDBJ databases">
        <authorList>
            <consortium name="Plant Systems Biology data submission"/>
        </authorList>
    </citation>
    <scope>NUCLEOTIDE SEQUENCE</scope>
    <source>
        <strain evidence="14">D6</strain>
    </source>
</reference>
<feature type="binding site" evidence="12">
    <location>
        <position position="180"/>
    </location>
    <ligand>
        <name>a divalent metal cation</name>
        <dbReference type="ChEBI" id="CHEBI:60240"/>
    </ligand>
</feature>
<evidence type="ECO:0000256" key="1">
    <source>
        <dbReference type="ARBA" id="ARBA00001782"/>
    </source>
</evidence>
<protein>
    <recommendedName>
        <fullName evidence="7 10">Ribulose-phosphate 3-epimerase</fullName>
        <ecNumber evidence="7 10">5.1.3.1</ecNumber>
    </recommendedName>
</protein>
<dbReference type="HAMAP" id="MF_02227">
    <property type="entry name" value="RPE"/>
    <property type="match status" value="1"/>
</dbReference>
<keyword evidence="12" id="KW-0862">Zinc</keyword>
<dbReference type="NCBIfam" id="TIGR01163">
    <property type="entry name" value="rpe"/>
    <property type="match status" value="1"/>
</dbReference>
<dbReference type="Gene3D" id="3.20.20.70">
    <property type="entry name" value="Aldolase class I"/>
    <property type="match status" value="1"/>
</dbReference>
<evidence type="ECO:0000256" key="11">
    <source>
        <dbReference type="PIRSR" id="PIRSR001461-1"/>
    </source>
</evidence>
<evidence type="ECO:0000256" key="4">
    <source>
        <dbReference type="ARBA" id="ARBA00001947"/>
    </source>
</evidence>
<dbReference type="OrthoDB" id="1927044at2759"/>
<evidence type="ECO:0000256" key="12">
    <source>
        <dbReference type="PIRSR" id="PIRSR001461-2"/>
    </source>
</evidence>
<feature type="binding site" evidence="12">
    <location>
        <position position="38"/>
    </location>
    <ligand>
        <name>a divalent metal cation</name>
        <dbReference type="ChEBI" id="CHEBI:60240"/>
    </ligand>
</feature>
<comment type="cofactor">
    <cofactor evidence="2">
        <name>Mn(2+)</name>
        <dbReference type="ChEBI" id="CHEBI:29035"/>
    </cofactor>
</comment>
<feature type="binding site" evidence="13">
    <location>
        <position position="13"/>
    </location>
    <ligand>
        <name>substrate</name>
    </ligand>
</feature>
<comment type="similarity">
    <text evidence="6 10">Belongs to the ribulose-phosphate 3-epimerase family.</text>
</comment>
<feature type="binding site" evidence="13">
    <location>
        <position position="72"/>
    </location>
    <ligand>
        <name>substrate</name>
    </ligand>
</feature>
<dbReference type="GO" id="GO:0046872">
    <property type="term" value="F:metal ion binding"/>
    <property type="evidence" value="ECO:0007669"/>
    <property type="project" value="UniProtKB-KW"/>
</dbReference>
<feature type="active site" description="Proton donor" evidence="11">
    <location>
        <position position="180"/>
    </location>
</feature>
<evidence type="ECO:0000256" key="10">
    <source>
        <dbReference type="PIRNR" id="PIRNR001461"/>
    </source>
</evidence>
<keyword evidence="9 10" id="KW-0413">Isomerase</keyword>
<organism evidence="14 15">
    <name type="scientific">Seminavis robusta</name>
    <dbReference type="NCBI Taxonomy" id="568900"/>
    <lineage>
        <taxon>Eukaryota</taxon>
        <taxon>Sar</taxon>
        <taxon>Stramenopiles</taxon>
        <taxon>Ochrophyta</taxon>
        <taxon>Bacillariophyta</taxon>
        <taxon>Bacillariophyceae</taxon>
        <taxon>Bacillariophycidae</taxon>
        <taxon>Naviculales</taxon>
        <taxon>Naviculaceae</taxon>
        <taxon>Seminavis</taxon>
    </lineage>
</organism>
<dbReference type="NCBIfam" id="NF004076">
    <property type="entry name" value="PRK05581.1-4"/>
    <property type="match status" value="1"/>
</dbReference>
<dbReference type="AlphaFoldDB" id="A0A9N8HR24"/>
<evidence type="ECO:0000256" key="6">
    <source>
        <dbReference type="ARBA" id="ARBA00009541"/>
    </source>
</evidence>
<evidence type="ECO:0000256" key="7">
    <source>
        <dbReference type="ARBA" id="ARBA00013188"/>
    </source>
</evidence>
<dbReference type="InterPro" id="IPR011060">
    <property type="entry name" value="RibuloseP-bd_barrel"/>
</dbReference>
<evidence type="ECO:0000256" key="13">
    <source>
        <dbReference type="PIRSR" id="PIRSR001461-3"/>
    </source>
</evidence>
<dbReference type="GO" id="GO:0006098">
    <property type="term" value="P:pentose-phosphate shunt"/>
    <property type="evidence" value="ECO:0007669"/>
    <property type="project" value="InterPro"/>
</dbReference>
<comment type="catalytic activity">
    <reaction evidence="1 10">
        <text>D-ribulose 5-phosphate = D-xylulose 5-phosphate</text>
        <dbReference type="Rhea" id="RHEA:13677"/>
        <dbReference type="ChEBI" id="CHEBI:57737"/>
        <dbReference type="ChEBI" id="CHEBI:58121"/>
        <dbReference type="EC" id="5.1.3.1"/>
    </reaction>
</comment>
<dbReference type="FunFam" id="3.20.20.70:FF:000171">
    <property type="entry name" value="Ribulose-phosphate 3-epimerase"/>
    <property type="match status" value="1"/>
</dbReference>
<dbReference type="Proteomes" id="UP001153069">
    <property type="component" value="Unassembled WGS sequence"/>
</dbReference>
<keyword evidence="8 12" id="KW-0479">Metal-binding</keyword>
<comment type="cofactor">
    <cofactor evidence="5">
        <name>Fe(2+)</name>
        <dbReference type="ChEBI" id="CHEBI:29033"/>
    </cofactor>
</comment>
<feature type="binding site" evidence="13">
    <location>
        <position position="182"/>
    </location>
    <ligand>
        <name>substrate</name>
    </ligand>
</feature>
<keyword evidence="15" id="KW-1185">Reference proteome</keyword>
<dbReference type="GO" id="GO:0004750">
    <property type="term" value="F:D-ribulose-phosphate 3-epimerase activity"/>
    <property type="evidence" value="ECO:0007669"/>
    <property type="project" value="UniProtKB-EC"/>
</dbReference>
<comment type="caution">
    <text evidence="14">The sequence shown here is derived from an EMBL/GenBank/DDBJ whole genome shotgun (WGS) entry which is preliminary data.</text>
</comment>
<evidence type="ECO:0000256" key="5">
    <source>
        <dbReference type="ARBA" id="ARBA00001954"/>
    </source>
</evidence>
<comment type="cofactor">
    <cofactor evidence="12">
        <name>a divalent metal cation</name>
        <dbReference type="ChEBI" id="CHEBI:60240"/>
    </cofactor>
    <text evidence="12">Binds 1 divalent metal cation per subunit.</text>
</comment>
<comment type="cofactor">
    <cofactor evidence="4">
        <name>Zn(2+)</name>
        <dbReference type="ChEBI" id="CHEBI:29105"/>
    </cofactor>
</comment>
<evidence type="ECO:0000256" key="3">
    <source>
        <dbReference type="ARBA" id="ARBA00001941"/>
    </source>
</evidence>
<dbReference type="PROSITE" id="PS01085">
    <property type="entry name" value="RIBUL_P_3_EPIMER_1"/>
    <property type="match status" value="1"/>
</dbReference>
<keyword evidence="12" id="KW-0170">Cobalt</keyword>
<dbReference type="InterPro" id="IPR013785">
    <property type="entry name" value="Aldolase_TIM"/>
</dbReference>
<dbReference type="PROSITE" id="PS01086">
    <property type="entry name" value="RIBUL_P_3_EPIMER_2"/>
    <property type="match status" value="1"/>
</dbReference>
<feature type="active site" description="Proton acceptor" evidence="11">
    <location>
        <position position="40"/>
    </location>
</feature>
<evidence type="ECO:0000313" key="15">
    <source>
        <dbReference type="Proteomes" id="UP001153069"/>
    </source>
</evidence>
<dbReference type="Pfam" id="PF00834">
    <property type="entry name" value="Ribul_P_3_epim"/>
    <property type="match status" value="1"/>
</dbReference>
<evidence type="ECO:0000313" key="14">
    <source>
        <dbReference type="EMBL" id="CAB9524258.1"/>
    </source>
</evidence>
<proteinExistence type="inferred from homology"/>
<dbReference type="CDD" id="cd00429">
    <property type="entry name" value="RPE"/>
    <property type="match status" value="1"/>
</dbReference>
<dbReference type="InterPro" id="IPR000056">
    <property type="entry name" value="Ribul_P_3_epim-like"/>
</dbReference>
<keyword evidence="12" id="KW-0464">Manganese</keyword>
<dbReference type="InterPro" id="IPR026019">
    <property type="entry name" value="Ribul_P_3_epim"/>
</dbReference>